<keyword evidence="1" id="KW-0812">Transmembrane</keyword>
<sequence>MTTRYSFFSSQIFMVFELLSALGFEQKDLVFCHGIVEIRACGIAISIFQGLFMLHSKKLKGNIKGVPKVISGKKKKNIGSKSK</sequence>
<proteinExistence type="predicted"/>
<evidence type="ECO:0000313" key="3">
    <source>
        <dbReference type="Proteomes" id="UP000324897"/>
    </source>
</evidence>
<dbReference type="Proteomes" id="UP000324897">
    <property type="component" value="Chromosome 4"/>
</dbReference>
<organism evidence="2 3">
    <name type="scientific">Eragrostis curvula</name>
    <name type="common">weeping love grass</name>
    <dbReference type="NCBI Taxonomy" id="38414"/>
    <lineage>
        <taxon>Eukaryota</taxon>
        <taxon>Viridiplantae</taxon>
        <taxon>Streptophyta</taxon>
        <taxon>Embryophyta</taxon>
        <taxon>Tracheophyta</taxon>
        <taxon>Spermatophyta</taxon>
        <taxon>Magnoliopsida</taxon>
        <taxon>Liliopsida</taxon>
        <taxon>Poales</taxon>
        <taxon>Poaceae</taxon>
        <taxon>PACMAD clade</taxon>
        <taxon>Chloridoideae</taxon>
        <taxon>Eragrostideae</taxon>
        <taxon>Eragrostidinae</taxon>
        <taxon>Eragrostis</taxon>
    </lineage>
</organism>
<keyword evidence="1" id="KW-1133">Transmembrane helix</keyword>
<name>A0A5J9VVK2_9POAL</name>
<evidence type="ECO:0000256" key="1">
    <source>
        <dbReference type="SAM" id="Phobius"/>
    </source>
</evidence>
<evidence type="ECO:0000313" key="2">
    <source>
        <dbReference type="EMBL" id="TVU39671.1"/>
    </source>
</evidence>
<reference evidence="2 3" key="1">
    <citation type="journal article" date="2019" name="Sci. Rep.">
        <title>A high-quality genome of Eragrostis curvula grass provides insights into Poaceae evolution and supports new strategies to enhance forage quality.</title>
        <authorList>
            <person name="Carballo J."/>
            <person name="Santos B.A.C.M."/>
            <person name="Zappacosta D."/>
            <person name="Garbus I."/>
            <person name="Selva J.P."/>
            <person name="Gallo C.A."/>
            <person name="Diaz A."/>
            <person name="Albertini E."/>
            <person name="Caccamo M."/>
            <person name="Echenique V."/>
        </authorList>
    </citation>
    <scope>NUCLEOTIDE SEQUENCE [LARGE SCALE GENOMIC DNA]</scope>
    <source>
        <strain evidence="3">cv. Victoria</strain>
        <tissue evidence="2">Leaf</tissue>
    </source>
</reference>
<keyword evidence="3" id="KW-1185">Reference proteome</keyword>
<feature type="transmembrane region" description="Helical" evidence="1">
    <location>
        <begin position="7"/>
        <end position="24"/>
    </location>
</feature>
<dbReference type="Gramene" id="TVU39671">
    <property type="protein sequence ID" value="TVU39671"/>
    <property type="gene ID" value="EJB05_13103"/>
</dbReference>
<gene>
    <name evidence="2" type="ORF">EJB05_13103</name>
</gene>
<accession>A0A5J9VVK2</accession>
<dbReference type="AlphaFoldDB" id="A0A5J9VVK2"/>
<feature type="transmembrane region" description="Helical" evidence="1">
    <location>
        <begin position="36"/>
        <end position="54"/>
    </location>
</feature>
<dbReference type="EMBL" id="RWGY01000007">
    <property type="protein sequence ID" value="TVU39671.1"/>
    <property type="molecule type" value="Genomic_DNA"/>
</dbReference>
<protein>
    <submittedName>
        <fullName evidence="2">Uncharacterized protein</fullName>
    </submittedName>
</protein>
<comment type="caution">
    <text evidence="2">The sequence shown here is derived from an EMBL/GenBank/DDBJ whole genome shotgun (WGS) entry which is preliminary data.</text>
</comment>
<keyword evidence="1" id="KW-0472">Membrane</keyword>